<dbReference type="InParanoid" id="G4NJY2"/>
<dbReference type="GeneID" id="2682286"/>
<gene>
    <name evidence="3" type="ORF">MGG_02548</name>
</gene>
<evidence type="ECO:0000256" key="1">
    <source>
        <dbReference type="ARBA" id="ARBA00022741"/>
    </source>
</evidence>
<accession>G4NJY2</accession>
<dbReference type="InterPro" id="IPR043129">
    <property type="entry name" value="ATPase_NBD"/>
</dbReference>
<dbReference type="STRING" id="242507.G4NJY2"/>
<dbReference type="Gene3D" id="3.30.420.40">
    <property type="match status" value="2"/>
</dbReference>
<dbReference type="VEuPathDB" id="FungiDB:MGG_02548"/>
<keyword evidence="4" id="KW-1185">Reference proteome</keyword>
<dbReference type="SUPFAM" id="SSF53067">
    <property type="entry name" value="Actin-like ATPase domain"/>
    <property type="match status" value="2"/>
</dbReference>
<dbReference type="EMBL" id="CM001237">
    <property type="protein sequence ID" value="EHA46511.1"/>
    <property type="molecule type" value="Genomic_DNA"/>
</dbReference>
<dbReference type="InterPro" id="IPR013126">
    <property type="entry name" value="Hsp_70_fam"/>
</dbReference>
<dbReference type="HOGENOM" id="CLU_009958_6_1_1"/>
<evidence type="ECO:0000313" key="3">
    <source>
        <dbReference type="EMBL" id="EHA46511.1"/>
    </source>
</evidence>
<proteinExistence type="predicted"/>
<dbReference type="Pfam" id="PF00012">
    <property type="entry name" value="HSP70"/>
    <property type="match status" value="1"/>
</dbReference>
<evidence type="ECO:0000256" key="2">
    <source>
        <dbReference type="ARBA" id="ARBA00022840"/>
    </source>
</evidence>
<reference evidence="3 4" key="1">
    <citation type="journal article" date="2005" name="Nature">
        <title>The genome sequence of the rice blast fungus Magnaporthe grisea.</title>
        <authorList>
            <person name="Dean R.A."/>
            <person name="Talbot N.J."/>
            <person name="Ebbole D.J."/>
            <person name="Farman M.L."/>
            <person name="Mitchell T.K."/>
            <person name="Orbach M.J."/>
            <person name="Thon M."/>
            <person name="Kulkarni R."/>
            <person name="Xu J.R."/>
            <person name="Pan H."/>
            <person name="Read N.D."/>
            <person name="Lee Y.H."/>
            <person name="Carbone I."/>
            <person name="Brown D."/>
            <person name="Oh Y.Y."/>
            <person name="Donofrio N."/>
            <person name="Jeong J.S."/>
            <person name="Soanes D.M."/>
            <person name="Djonovic S."/>
            <person name="Kolomiets E."/>
            <person name="Rehmeyer C."/>
            <person name="Li W."/>
            <person name="Harding M."/>
            <person name="Kim S."/>
            <person name="Lebrun M.H."/>
            <person name="Bohnert H."/>
            <person name="Coughlan S."/>
            <person name="Butler J."/>
            <person name="Calvo S."/>
            <person name="Ma L.J."/>
            <person name="Nicol R."/>
            <person name="Purcell S."/>
            <person name="Nusbaum C."/>
            <person name="Galagan J.E."/>
            <person name="Birren B.W."/>
        </authorList>
    </citation>
    <scope>NUCLEOTIDE SEQUENCE [LARGE SCALE GENOMIC DNA]</scope>
    <source>
        <strain evidence="4">70-15 / ATCC MYA-4617 / FGSC 8958</strain>
    </source>
</reference>
<keyword evidence="1" id="KW-0547">Nucleotide-binding</keyword>
<name>G4NJY2_PYRO7</name>
<dbReference type="KEGG" id="mgr:MGG_02548"/>
<dbReference type="CDD" id="cd10170">
    <property type="entry name" value="ASKHA_NBD_HSP70"/>
    <property type="match status" value="1"/>
</dbReference>
<dbReference type="GO" id="GO:0140662">
    <property type="term" value="F:ATP-dependent protein folding chaperone"/>
    <property type="evidence" value="ECO:0007669"/>
    <property type="project" value="InterPro"/>
</dbReference>
<dbReference type="PANTHER" id="PTHR14187">
    <property type="entry name" value="ALPHA KINASE/ELONGATION FACTOR 2 KINASE"/>
    <property type="match status" value="1"/>
</dbReference>
<protein>
    <recommendedName>
        <fullName evidence="5">Hsp70-like protein</fullName>
    </recommendedName>
</protein>
<keyword evidence="2" id="KW-0067">ATP-binding</keyword>
<evidence type="ECO:0008006" key="5">
    <source>
        <dbReference type="Google" id="ProtNLM"/>
    </source>
</evidence>
<dbReference type="PANTHER" id="PTHR14187:SF5">
    <property type="entry name" value="HEAT SHOCK 70 KDA PROTEIN 12A"/>
    <property type="match status" value="1"/>
</dbReference>
<dbReference type="Proteomes" id="UP000009058">
    <property type="component" value="Chromosome 7"/>
</dbReference>
<sequence>MQEIVVGIDFGTTFSGVSWAINHGKKSIRLIQNWPKTGAINNNDVKVPTTIVYDSTGKPANWGYTIGFKEESLRWFKILLEADPRYSDKAREIHETRILLENLGKTPVEVAGDYLGKIWEYTQKDIRRHMGCDGWQQDCEILFVVTVPAVWSASAKQKTLDAAAAAGLGPRIQLLPEPQAAALAALEEMEDQDRLKIGEAFTICDAGGGTVDLISYVVTDTNPVRIRECAVGDGDLCGSVYINHAFEKDLKLRVGERQYKSIQRARRRKMLLDFDTVKQSYEGDPTKDFEVDLKGVQDSKENGIEDETIAISASTMRTVFDHVCGQIENLIQKQLQSAILLVGGFGESKYLYHRLEESYQSCGIRVIQAQGAWSAICRGATLWGLSRSSPTLAPMVTSVKSRVSYGMCVREPYEANVHLEEDLVFDEENWEWMADNQMNWLLQRGDTIEEGKQLQLSVFRNVAFEEKKLFSPTVPTFTEHTFDVTLWVSHTDSPPSRANDSCKELVSVNVTLTRAQIKDFGHKFKSKKDKSTWRRVDYTVVMTLNNSHFEITVNCRGQDITSFNTEYVEE</sequence>
<evidence type="ECO:0000313" key="4">
    <source>
        <dbReference type="Proteomes" id="UP000009058"/>
    </source>
</evidence>
<dbReference type="RefSeq" id="XP_003721254.1">
    <property type="nucleotide sequence ID" value="XM_003721206.1"/>
</dbReference>
<organism evidence="3 4">
    <name type="scientific">Pyricularia oryzae (strain 70-15 / ATCC MYA-4617 / FGSC 8958)</name>
    <name type="common">Rice blast fungus</name>
    <name type="synonym">Magnaporthe oryzae</name>
    <dbReference type="NCBI Taxonomy" id="242507"/>
    <lineage>
        <taxon>Eukaryota</taxon>
        <taxon>Fungi</taxon>
        <taxon>Dikarya</taxon>
        <taxon>Ascomycota</taxon>
        <taxon>Pezizomycotina</taxon>
        <taxon>Sordariomycetes</taxon>
        <taxon>Sordariomycetidae</taxon>
        <taxon>Magnaporthales</taxon>
        <taxon>Pyriculariaceae</taxon>
        <taxon>Pyricularia</taxon>
    </lineage>
</organism>
<dbReference type="PRINTS" id="PR00301">
    <property type="entry name" value="HEATSHOCK70"/>
</dbReference>
<dbReference type="GO" id="GO:0005524">
    <property type="term" value="F:ATP binding"/>
    <property type="evidence" value="ECO:0007669"/>
    <property type="project" value="UniProtKB-KW"/>
</dbReference>
<reference key="2">
    <citation type="submission" date="2011-05" db="EMBL/GenBank/DDBJ databases">
        <title>The Genome Sequence of Magnaporthe oryzae 70-15.</title>
        <authorList>
            <consortium name="The Broad Institute Genome Sequencing Platform"/>
            <person name="Ma L.-J."/>
            <person name="Dead R."/>
            <person name="Young S.K."/>
            <person name="Zeng Q."/>
            <person name="Gargeya S."/>
            <person name="Fitzgerald M."/>
            <person name="Haas B."/>
            <person name="Abouelleil A."/>
            <person name="Alvarado L."/>
            <person name="Arachchi H.M."/>
            <person name="Berlin A."/>
            <person name="Brown A."/>
            <person name="Chapman S.B."/>
            <person name="Chen Z."/>
            <person name="Dunbar C."/>
            <person name="Freedman E."/>
            <person name="Gearin G."/>
            <person name="Gellesch M."/>
            <person name="Goldberg J."/>
            <person name="Griggs A."/>
            <person name="Gujja S."/>
            <person name="Heiman D."/>
            <person name="Howarth C."/>
            <person name="Larson L."/>
            <person name="Lui A."/>
            <person name="MacDonald P.J.P."/>
            <person name="Mehta T."/>
            <person name="Montmayeur A."/>
            <person name="Murphy C."/>
            <person name="Neiman D."/>
            <person name="Pearson M."/>
            <person name="Priest M."/>
            <person name="Roberts A."/>
            <person name="Saif S."/>
            <person name="Shea T."/>
            <person name="Shenoy N."/>
            <person name="Sisk P."/>
            <person name="Stolte C."/>
            <person name="Sykes S."/>
            <person name="Yandava C."/>
            <person name="Wortman J."/>
            <person name="Nusbaum C."/>
            <person name="Birren B."/>
        </authorList>
    </citation>
    <scope>NUCLEOTIDE SEQUENCE</scope>
    <source>
        <strain>70-15</strain>
    </source>
</reference>
<dbReference type="OrthoDB" id="2963168at2759"/>
<dbReference type="OMA" id="DENHHEW"/>
<dbReference type="SMR" id="G4NJY2"/>
<dbReference type="eggNOG" id="KOG0101">
    <property type="taxonomic scope" value="Eukaryota"/>
</dbReference>
<dbReference type="AlphaFoldDB" id="G4NJY2"/>